<dbReference type="Proteomes" id="UP001165740">
    <property type="component" value="Chromosome 16"/>
</dbReference>
<dbReference type="PROSITE" id="PS50802">
    <property type="entry name" value="OTU"/>
    <property type="match status" value="1"/>
</dbReference>
<dbReference type="SUPFAM" id="SSF54001">
    <property type="entry name" value="Cysteine proteinases"/>
    <property type="match status" value="1"/>
</dbReference>
<dbReference type="PANTHER" id="PTHR47163">
    <property type="entry name" value="DDE_TNP_IS1595 DOMAIN-CONTAINING PROTEIN"/>
    <property type="match status" value="1"/>
</dbReference>
<dbReference type="InterPro" id="IPR003323">
    <property type="entry name" value="OTU_dom"/>
</dbReference>
<dbReference type="InterPro" id="IPR053164">
    <property type="entry name" value="IS1016-like_transposase"/>
</dbReference>
<dbReference type="OrthoDB" id="10062329at2759"/>
<dbReference type="Pfam" id="PF12762">
    <property type="entry name" value="DDE_Tnp_IS1595"/>
    <property type="match status" value="1"/>
</dbReference>
<sequence>MPFPRVDFLQLELRLPRKTIIDWSSFLREVCEHYVHTNFEMLGGEGKIVEIDEAKFGRSKNNKGRFLRGTWVFGGIERDSKKCFVIPVKDRTKETLLQIIKERILPGTTIMSDCWRSYDCLSSEGYRHLTVNHSYNFVNPETKAHTQHIERLWREVRWNIPKAGNKRHHMSGHLMEFLFRFKNSIYQKRFHEIFKNIGTLYRPISTDYDPKTAQETTPPETEPVGIRETMPQTTITTHSLVEPILTAKESMSMSQITTITKHPDMTPSLEITSIPTTLLPITFPQLEKEMIKQKRMIIKIAADGNCFFRAISQIIFLSQDQHRNMRKQVTSFMITHEKNFEMFVDGDFKQHMELMKKDTTWATTAEILAAATLLQRDIYTFSPNHKKTKYSWLLLEPLFHDANTYILSHTDNHICCNITLLHTNGNHFDVVVPQEATCNCFLPNPQLGV</sequence>
<name>A0A9U8EDR0_BIOGL</name>
<dbReference type="CDD" id="cd22755">
    <property type="entry name" value="OTU_CeDUB-like"/>
    <property type="match status" value="1"/>
</dbReference>
<dbReference type="Pfam" id="PF02338">
    <property type="entry name" value="OTU"/>
    <property type="match status" value="1"/>
</dbReference>
<gene>
    <name evidence="3" type="primary">LOC106068809</name>
</gene>
<dbReference type="NCBIfam" id="NF033547">
    <property type="entry name" value="transpos_IS1595"/>
    <property type="match status" value="1"/>
</dbReference>
<reference evidence="3" key="1">
    <citation type="submission" date="2025-08" db="UniProtKB">
        <authorList>
            <consortium name="RefSeq"/>
        </authorList>
    </citation>
    <scope>IDENTIFICATION</scope>
</reference>
<evidence type="ECO:0000259" key="1">
    <source>
        <dbReference type="PROSITE" id="PS50802"/>
    </source>
</evidence>
<proteinExistence type="predicted"/>
<evidence type="ECO:0000313" key="2">
    <source>
        <dbReference type="Proteomes" id="UP001165740"/>
    </source>
</evidence>
<organism evidence="2 3">
    <name type="scientific">Biomphalaria glabrata</name>
    <name type="common">Bloodfluke planorb</name>
    <name type="synonym">Freshwater snail</name>
    <dbReference type="NCBI Taxonomy" id="6526"/>
    <lineage>
        <taxon>Eukaryota</taxon>
        <taxon>Metazoa</taxon>
        <taxon>Spiralia</taxon>
        <taxon>Lophotrochozoa</taxon>
        <taxon>Mollusca</taxon>
        <taxon>Gastropoda</taxon>
        <taxon>Heterobranchia</taxon>
        <taxon>Euthyneura</taxon>
        <taxon>Panpulmonata</taxon>
        <taxon>Hygrophila</taxon>
        <taxon>Lymnaeoidea</taxon>
        <taxon>Planorbidae</taxon>
        <taxon>Biomphalaria</taxon>
    </lineage>
</organism>
<dbReference type="InterPro" id="IPR038765">
    <property type="entry name" value="Papain-like_cys_pep_sf"/>
</dbReference>
<dbReference type="SMART" id="SM01126">
    <property type="entry name" value="DDE_Tnp_IS1595"/>
    <property type="match status" value="1"/>
</dbReference>
<dbReference type="KEGG" id="bgt:106068809"/>
<evidence type="ECO:0000313" key="3">
    <source>
        <dbReference type="RefSeq" id="XP_013083742.2"/>
    </source>
</evidence>
<keyword evidence="2" id="KW-1185">Reference proteome</keyword>
<dbReference type="AlphaFoldDB" id="A0A9U8EDR0"/>
<dbReference type="InterPro" id="IPR024445">
    <property type="entry name" value="Tnp_ISXO2-like"/>
</dbReference>
<accession>A0A9U8EDR0</accession>
<feature type="domain" description="OTU" evidence="1">
    <location>
        <begin position="295"/>
        <end position="434"/>
    </location>
</feature>
<dbReference type="RefSeq" id="XP_013083742.2">
    <property type="nucleotide sequence ID" value="XM_013228288.2"/>
</dbReference>
<dbReference type="GeneID" id="106068809"/>
<protein>
    <submittedName>
        <fullName evidence="3">Uncharacterized protein LOC106068809</fullName>
    </submittedName>
</protein>
<dbReference type="Gene3D" id="3.90.70.80">
    <property type="match status" value="1"/>
</dbReference>
<dbReference type="PANTHER" id="PTHR47163:SF2">
    <property type="entry name" value="SI:DKEY-17M8.2"/>
    <property type="match status" value="1"/>
</dbReference>